<gene>
    <name evidence="3" type="ORF">Ga0074812_13939</name>
</gene>
<dbReference type="AlphaFoldDB" id="A0A0S4QXU7"/>
<dbReference type="EMBL" id="FAOZ01000039">
    <property type="protein sequence ID" value="CUU60405.1"/>
    <property type="molecule type" value="Genomic_DNA"/>
</dbReference>
<feature type="region of interest" description="Disordered" evidence="1">
    <location>
        <begin position="52"/>
        <end position="159"/>
    </location>
</feature>
<dbReference type="RefSeq" id="WP_091285219.1">
    <property type="nucleotide sequence ID" value="NZ_FAOZ01000039.1"/>
</dbReference>
<dbReference type="Proteomes" id="UP000198802">
    <property type="component" value="Unassembled WGS sequence"/>
</dbReference>
<feature type="region of interest" description="Disordered" evidence="1">
    <location>
        <begin position="1"/>
        <end position="22"/>
    </location>
</feature>
<keyword evidence="2" id="KW-0472">Membrane</keyword>
<feature type="transmembrane region" description="Helical" evidence="2">
    <location>
        <begin position="33"/>
        <end position="54"/>
    </location>
</feature>
<keyword evidence="2" id="KW-1133">Transmembrane helix</keyword>
<feature type="compositionally biased region" description="Basic and acidic residues" evidence="1">
    <location>
        <begin position="1"/>
        <end position="13"/>
    </location>
</feature>
<name>A0A0S4QXU7_9ACTN</name>
<evidence type="ECO:0000313" key="3">
    <source>
        <dbReference type="EMBL" id="CUU60405.1"/>
    </source>
</evidence>
<evidence type="ECO:0000256" key="2">
    <source>
        <dbReference type="SAM" id="Phobius"/>
    </source>
</evidence>
<keyword evidence="2" id="KW-0812">Transmembrane</keyword>
<feature type="compositionally biased region" description="Pro residues" evidence="1">
    <location>
        <begin position="76"/>
        <end position="86"/>
    </location>
</feature>
<sequence>MRQRRAAEVESVGRHRSPWGRSNRILPIRWGRIIAAVVTAVVVVSGLILVHGLGPGRPSPTAEPAGSATTMVTPAPGEPTPDPPGQTSPGSTVGPSAGAVGSTGPSGAAGAAGAVGADARATDAGSPPRAGTTPATSRPAATPRAGASTTPASRPAGPVLGLSSSDVAFGDVESTISVELIGVGTAPARVSVGATPAWLSAVPHEGVVDPGARVPLVITLNRATAPPGPVDVFVPVAAVDGSGGGKLHVTANVSGAPELRASLAPAEIVTANCPADRGSTQAIVSATVVDPTGVFGVEVRTRAPDGTASTNALGLVTATDDRSTWSGPIGPVPTAGTMSYTVVATDLDGRRSEVTGSVEVRACSGG</sequence>
<proteinExistence type="predicted"/>
<protein>
    <submittedName>
        <fullName evidence="3">Uncharacterized protein</fullName>
    </submittedName>
</protein>
<accession>A0A0S4QXU7</accession>
<keyword evidence="4" id="KW-1185">Reference proteome</keyword>
<evidence type="ECO:0000313" key="4">
    <source>
        <dbReference type="Proteomes" id="UP000198802"/>
    </source>
</evidence>
<reference evidence="4" key="1">
    <citation type="submission" date="2015-11" db="EMBL/GenBank/DDBJ databases">
        <authorList>
            <person name="Varghese N."/>
        </authorList>
    </citation>
    <scope>NUCLEOTIDE SEQUENCE [LARGE SCALE GENOMIC DNA]</scope>
    <source>
        <strain evidence="4">DSM 45899</strain>
    </source>
</reference>
<feature type="compositionally biased region" description="Low complexity" evidence="1">
    <location>
        <begin position="94"/>
        <end position="152"/>
    </location>
</feature>
<evidence type="ECO:0000256" key="1">
    <source>
        <dbReference type="SAM" id="MobiDB-lite"/>
    </source>
</evidence>
<organism evidence="3 4">
    <name type="scientific">Parafrankia irregularis</name>
    <dbReference type="NCBI Taxonomy" id="795642"/>
    <lineage>
        <taxon>Bacteria</taxon>
        <taxon>Bacillati</taxon>
        <taxon>Actinomycetota</taxon>
        <taxon>Actinomycetes</taxon>
        <taxon>Frankiales</taxon>
        <taxon>Frankiaceae</taxon>
        <taxon>Parafrankia</taxon>
    </lineage>
</organism>